<proteinExistence type="predicted"/>
<name>A0A4Z0YKB2_9PEZI</name>
<gene>
    <name evidence="2" type="ORF">E0Z10_g8949</name>
</gene>
<dbReference type="AlphaFoldDB" id="A0A4Z0YKB2"/>
<feature type="compositionally biased region" description="Basic and acidic residues" evidence="1">
    <location>
        <begin position="1"/>
        <end position="11"/>
    </location>
</feature>
<keyword evidence="3" id="KW-1185">Reference proteome</keyword>
<accession>A0A4Z0YKB2</accession>
<feature type="non-terminal residue" evidence="2">
    <location>
        <position position="69"/>
    </location>
</feature>
<evidence type="ECO:0000313" key="3">
    <source>
        <dbReference type="Proteomes" id="UP000297716"/>
    </source>
</evidence>
<organism evidence="2 3">
    <name type="scientific">Xylaria hypoxylon</name>
    <dbReference type="NCBI Taxonomy" id="37992"/>
    <lineage>
        <taxon>Eukaryota</taxon>
        <taxon>Fungi</taxon>
        <taxon>Dikarya</taxon>
        <taxon>Ascomycota</taxon>
        <taxon>Pezizomycotina</taxon>
        <taxon>Sordariomycetes</taxon>
        <taxon>Xylariomycetidae</taxon>
        <taxon>Xylariales</taxon>
        <taxon>Xylariaceae</taxon>
        <taxon>Xylaria</taxon>
    </lineage>
</organism>
<dbReference type="Proteomes" id="UP000297716">
    <property type="component" value="Unassembled WGS sequence"/>
</dbReference>
<reference evidence="2 3" key="1">
    <citation type="submission" date="2019-03" db="EMBL/GenBank/DDBJ databases">
        <title>Draft genome sequence of Xylaria hypoxylon DSM 108379, a ubiquitous saprotrophic-parasitic fungi on hardwood.</title>
        <authorList>
            <person name="Buettner E."/>
            <person name="Leonhardt S."/>
            <person name="Gebauer A.M."/>
            <person name="Liers C."/>
            <person name="Hofrichter M."/>
            <person name="Kellner H."/>
        </authorList>
    </citation>
    <scope>NUCLEOTIDE SEQUENCE [LARGE SCALE GENOMIC DNA]</scope>
    <source>
        <strain evidence="2 3">DSM 108379</strain>
    </source>
</reference>
<evidence type="ECO:0000313" key="2">
    <source>
        <dbReference type="EMBL" id="TGJ79801.1"/>
    </source>
</evidence>
<feature type="region of interest" description="Disordered" evidence="1">
    <location>
        <begin position="1"/>
        <end position="27"/>
    </location>
</feature>
<evidence type="ECO:0000256" key="1">
    <source>
        <dbReference type="SAM" id="MobiDB-lite"/>
    </source>
</evidence>
<comment type="caution">
    <text evidence="2">The sequence shown here is derived from an EMBL/GenBank/DDBJ whole genome shotgun (WGS) entry which is preliminary data.</text>
</comment>
<protein>
    <submittedName>
        <fullName evidence="2">Uncharacterized protein</fullName>
    </submittedName>
</protein>
<dbReference type="EMBL" id="SKBN01000260">
    <property type="protein sequence ID" value="TGJ79801.1"/>
    <property type="molecule type" value="Genomic_DNA"/>
</dbReference>
<sequence>MAFEQHEDADGSIRVPARGGVDAEGAGADLPVGANLHADNCSEKGFLGSAASKHGIAIVYPDTSPRGAG</sequence>
<dbReference type="OrthoDB" id="420518at2759"/>